<evidence type="ECO:0000256" key="1">
    <source>
        <dbReference type="ARBA" id="ARBA00008950"/>
    </source>
</evidence>
<reference evidence="3" key="1">
    <citation type="journal article" date="2021" name="PeerJ">
        <title>Extensive microbial diversity within the chicken gut microbiome revealed by metagenomics and culture.</title>
        <authorList>
            <person name="Gilroy R."/>
            <person name="Ravi A."/>
            <person name="Getino M."/>
            <person name="Pursley I."/>
            <person name="Horton D.L."/>
            <person name="Alikhan N.F."/>
            <person name="Baker D."/>
            <person name="Gharbi K."/>
            <person name="Hall N."/>
            <person name="Watson M."/>
            <person name="Adriaenssens E.M."/>
            <person name="Foster-Nyarko E."/>
            <person name="Jarju S."/>
            <person name="Secka A."/>
            <person name="Antonio M."/>
            <person name="Oren A."/>
            <person name="Chaudhuri R.R."/>
            <person name="La Ragione R."/>
            <person name="Hildebrand F."/>
            <person name="Pallen M.J."/>
        </authorList>
    </citation>
    <scope>NUCLEOTIDE SEQUENCE</scope>
    <source>
        <strain evidence="3">CHK124-7917</strain>
    </source>
</reference>
<dbReference type="InterPro" id="IPR029052">
    <property type="entry name" value="Metallo-depent_PP-like"/>
</dbReference>
<evidence type="ECO:0000313" key="4">
    <source>
        <dbReference type="Proteomes" id="UP000697330"/>
    </source>
</evidence>
<comment type="similarity">
    <text evidence="1">Belongs to the metallophosphoesterase superfamily. YfcE family.</text>
</comment>
<dbReference type="AlphaFoldDB" id="A0A921GFQ9"/>
<dbReference type="Gene3D" id="3.60.21.10">
    <property type="match status" value="1"/>
</dbReference>
<dbReference type="InterPro" id="IPR024654">
    <property type="entry name" value="Calcineurin-like_PHP_lpxH"/>
</dbReference>
<comment type="caution">
    <text evidence="3">The sequence shown here is derived from an EMBL/GenBank/DDBJ whole genome shotgun (WGS) entry which is preliminary data.</text>
</comment>
<accession>A0A921GFQ9</accession>
<sequence length="213" mass="23761">MRILFIADVEEGWLYDHWDAERVSGVDLIVSCGDLPAVYLEHIVTLANVPLLYVQGNHDTAYDRHAPEGCVSIDGQIRDFRGLRVMGLGGSIRYNDSVHGFTEAEMGRQAARLTLLAQATGGVDLIVTHAPARGYGDLEDLPHRGFEAFNRLLERTRPRYLVHGHVHLNYGRIERVREHACGTTIVNAFGSYVIEIPDEDIAQRGGLFRPESV</sequence>
<gene>
    <name evidence="3" type="ORF">K8U72_04530</name>
</gene>
<protein>
    <submittedName>
        <fullName evidence="3">Metallophosphoesterase family protein</fullName>
    </submittedName>
</protein>
<reference evidence="3" key="2">
    <citation type="submission" date="2021-09" db="EMBL/GenBank/DDBJ databases">
        <authorList>
            <person name="Gilroy R."/>
        </authorList>
    </citation>
    <scope>NUCLEOTIDE SEQUENCE</scope>
    <source>
        <strain evidence="3">CHK124-7917</strain>
    </source>
</reference>
<feature type="domain" description="Calcineurin-like phosphoesterase" evidence="2">
    <location>
        <begin position="1"/>
        <end position="187"/>
    </location>
</feature>
<organism evidence="3 4">
    <name type="scientific">Thermophilibacter provencensis</name>
    <dbReference type="NCBI Taxonomy" id="1852386"/>
    <lineage>
        <taxon>Bacteria</taxon>
        <taxon>Bacillati</taxon>
        <taxon>Actinomycetota</taxon>
        <taxon>Coriobacteriia</taxon>
        <taxon>Coriobacteriales</taxon>
        <taxon>Atopobiaceae</taxon>
        <taxon>Thermophilibacter</taxon>
    </lineage>
</organism>
<dbReference type="PANTHER" id="PTHR12905:SF0">
    <property type="entry name" value="CALCINEURIN-LIKE PHOSPHOESTERASE DOMAIN-CONTAINING PROTEIN"/>
    <property type="match status" value="1"/>
</dbReference>
<dbReference type="InterPro" id="IPR051693">
    <property type="entry name" value="UPF0046_metallophosphoest"/>
</dbReference>
<proteinExistence type="inferred from homology"/>
<dbReference type="PANTHER" id="PTHR12905">
    <property type="entry name" value="METALLOPHOSPHOESTERASE"/>
    <property type="match status" value="1"/>
</dbReference>
<name>A0A921GFQ9_9ACTN</name>
<evidence type="ECO:0000313" key="3">
    <source>
        <dbReference type="EMBL" id="HJF45034.1"/>
    </source>
</evidence>
<evidence type="ECO:0000259" key="2">
    <source>
        <dbReference type="Pfam" id="PF12850"/>
    </source>
</evidence>
<dbReference type="Pfam" id="PF12850">
    <property type="entry name" value="Metallophos_2"/>
    <property type="match status" value="1"/>
</dbReference>
<dbReference type="RefSeq" id="WP_274958917.1">
    <property type="nucleotide sequence ID" value="NZ_DYWQ01000067.1"/>
</dbReference>
<dbReference type="SUPFAM" id="SSF56300">
    <property type="entry name" value="Metallo-dependent phosphatases"/>
    <property type="match status" value="1"/>
</dbReference>
<dbReference type="EMBL" id="DYWQ01000067">
    <property type="protein sequence ID" value="HJF45034.1"/>
    <property type="molecule type" value="Genomic_DNA"/>
</dbReference>
<dbReference type="Proteomes" id="UP000697330">
    <property type="component" value="Unassembled WGS sequence"/>
</dbReference>